<reference evidence="6 7" key="1">
    <citation type="submission" date="2020-04" db="EMBL/GenBank/DDBJ databases">
        <title>Chromosome-level genome assembly of a cyprinid fish Onychostoma macrolepis by integration of Nanopore Sequencing, Bionano and Hi-C technology.</title>
        <authorList>
            <person name="Wang D."/>
        </authorList>
    </citation>
    <scope>NUCLEOTIDE SEQUENCE [LARGE SCALE GENOMIC DNA]</scope>
    <source>
        <strain evidence="6">SWU-2019</strain>
        <tissue evidence="6">Muscle</tissue>
    </source>
</reference>
<comment type="similarity">
    <text evidence="1">Belongs to the H-rev107 family.</text>
</comment>
<dbReference type="InterPro" id="IPR051496">
    <property type="entry name" value="H-rev107_PLA/AT"/>
</dbReference>
<dbReference type="PANTHER" id="PTHR13943:SF31">
    <property type="entry name" value="PHOSPHOLIPASE A AND ACYLTRANSFERASE 3"/>
    <property type="match status" value="1"/>
</dbReference>
<evidence type="ECO:0000259" key="5">
    <source>
        <dbReference type="PROSITE" id="PS51934"/>
    </source>
</evidence>
<dbReference type="Proteomes" id="UP000579812">
    <property type="component" value="Unassembled WGS sequence"/>
</dbReference>
<feature type="domain" description="LRAT" evidence="5">
    <location>
        <begin position="124"/>
        <end position="240"/>
    </location>
</feature>
<dbReference type="PANTHER" id="PTHR13943">
    <property type="entry name" value="HRAS-LIKE SUPPRESSOR - RELATED"/>
    <property type="match status" value="1"/>
</dbReference>
<dbReference type="GO" id="GO:0005737">
    <property type="term" value="C:cytoplasm"/>
    <property type="evidence" value="ECO:0007669"/>
    <property type="project" value="TreeGrafter"/>
</dbReference>
<dbReference type="GO" id="GO:0008970">
    <property type="term" value="F:phospholipase A1 activity"/>
    <property type="evidence" value="ECO:0007669"/>
    <property type="project" value="TreeGrafter"/>
</dbReference>
<dbReference type="EMBL" id="JAAMOB010000019">
    <property type="protein sequence ID" value="KAF4100970.1"/>
    <property type="molecule type" value="Genomic_DNA"/>
</dbReference>
<evidence type="ECO:0000256" key="4">
    <source>
        <dbReference type="ARBA" id="ARBA00023098"/>
    </source>
</evidence>
<accession>A0A7J6C198</accession>
<protein>
    <recommendedName>
        <fullName evidence="5">LRAT domain-containing protein</fullName>
    </recommendedName>
</protein>
<dbReference type="GO" id="GO:0004623">
    <property type="term" value="F:phospholipase A2 activity"/>
    <property type="evidence" value="ECO:0007669"/>
    <property type="project" value="TreeGrafter"/>
</dbReference>
<keyword evidence="3" id="KW-0378">Hydrolase</keyword>
<dbReference type="InterPro" id="IPR007053">
    <property type="entry name" value="LRAT_dom"/>
</dbReference>
<organism evidence="6 7">
    <name type="scientific">Onychostoma macrolepis</name>
    <dbReference type="NCBI Taxonomy" id="369639"/>
    <lineage>
        <taxon>Eukaryota</taxon>
        <taxon>Metazoa</taxon>
        <taxon>Chordata</taxon>
        <taxon>Craniata</taxon>
        <taxon>Vertebrata</taxon>
        <taxon>Euteleostomi</taxon>
        <taxon>Actinopterygii</taxon>
        <taxon>Neopterygii</taxon>
        <taxon>Teleostei</taxon>
        <taxon>Ostariophysi</taxon>
        <taxon>Cypriniformes</taxon>
        <taxon>Cyprinidae</taxon>
        <taxon>Acrossocheilinae</taxon>
        <taxon>Onychostoma</taxon>
    </lineage>
</organism>
<dbReference type="GO" id="GO:0016410">
    <property type="term" value="F:N-acyltransferase activity"/>
    <property type="evidence" value="ECO:0007669"/>
    <property type="project" value="TreeGrafter"/>
</dbReference>
<dbReference type="Gene3D" id="3.90.1720.10">
    <property type="entry name" value="endopeptidase domain like (from Nostoc punctiforme)"/>
    <property type="match status" value="1"/>
</dbReference>
<evidence type="ECO:0000256" key="3">
    <source>
        <dbReference type="ARBA" id="ARBA00022801"/>
    </source>
</evidence>
<proteinExistence type="inferred from homology"/>
<keyword evidence="2" id="KW-0808">Transferase</keyword>
<keyword evidence="4" id="KW-0443">Lipid metabolism</keyword>
<evidence type="ECO:0000256" key="2">
    <source>
        <dbReference type="ARBA" id="ARBA00022679"/>
    </source>
</evidence>
<dbReference type="GO" id="GO:0070292">
    <property type="term" value="P:N-acylphosphatidylethanolamine metabolic process"/>
    <property type="evidence" value="ECO:0007669"/>
    <property type="project" value="TreeGrafter"/>
</dbReference>
<evidence type="ECO:0000256" key="1">
    <source>
        <dbReference type="ARBA" id="ARBA00007824"/>
    </source>
</evidence>
<dbReference type="PROSITE" id="PS51934">
    <property type="entry name" value="LRAT"/>
    <property type="match status" value="1"/>
</dbReference>
<dbReference type="AlphaFoldDB" id="A0A7J6C198"/>
<gene>
    <name evidence="6" type="ORF">G5714_019166</name>
</gene>
<keyword evidence="7" id="KW-1185">Reference proteome</keyword>
<comment type="caution">
    <text evidence="6">The sequence shown here is derived from an EMBL/GenBank/DDBJ whole genome shotgun (WGS) entry which is preliminary data.</text>
</comment>
<dbReference type="Pfam" id="PF04970">
    <property type="entry name" value="LRAT"/>
    <property type="match status" value="1"/>
</dbReference>
<sequence>MLQSSSPEDSHPILLSHDQIHPRRRSTVIQFLTTPSDCGLWRDPSGADLTSRINSVDPSAERDWAAIVRAMRSKRIKMTTQRYKARRAVIKCWKEFLGTHGTRSCSLWRTGVSAEDKEPKPADLIEIFRGGYQHWAIYVGDGNVIHLVPPSEHADVGVSRVKSVLHDEATVKKEQLQDVVGSDKYRIHNLLDEQHEPRPIQDILLDADSLVGKTRPYNLFTHNCEHFVTLLRYGTPQSQQDLLMDYSVAGDLLKFAE</sequence>
<name>A0A7J6C198_9TELE</name>
<evidence type="ECO:0000313" key="6">
    <source>
        <dbReference type="EMBL" id="KAF4100970.1"/>
    </source>
</evidence>
<evidence type="ECO:0000313" key="7">
    <source>
        <dbReference type="Proteomes" id="UP000579812"/>
    </source>
</evidence>